<dbReference type="AlphaFoldDB" id="A0A7H0IND5"/>
<dbReference type="InterPro" id="IPR003012">
    <property type="entry name" value="Tet_transcr_reg_TetR"/>
</dbReference>
<dbReference type="Gene3D" id="1.10.10.60">
    <property type="entry name" value="Homeodomain-like"/>
    <property type="match status" value="1"/>
</dbReference>
<dbReference type="Proteomes" id="UP000516052">
    <property type="component" value="Chromosome"/>
</dbReference>
<dbReference type="Pfam" id="PF00440">
    <property type="entry name" value="TetR_N"/>
    <property type="match status" value="1"/>
</dbReference>
<dbReference type="SUPFAM" id="SSF48498">
    <property type="entry name" value="Tetracyclin repressor-like, C-terminal domain"/>
    <property type="match status" value="1"/>
</dbReference>
<feature type="domain" description="HTH tetR-type" evidence="6">
    <location>
        <begin position="23"/>
        <end position="83"/>
    </location>
</feature>
<dbReference type="PRINTS" id="PR00400">
    <property type="entry name" value="TETREPRESSOR"/>
</dbReference>
<keyword evidence="8" id="KW-1185">Reference proteome</keyword>
<evidence type="ECO:0000313" key="7">
    <source>
        <dbReference type="EMBL" id="QNP74301.1"/>
    </source>
</evidence>
<feature type="DNA-binding region" description="H-T-H motif" evidence="5">
    <location>
        <begin position="46"/>
        <end position="65"/>
    </location>
</feature>
<sequence>MTAKRNPIPSVWARPRREPEQPALSRDAIVRAAVAMLDAEGADALSMRKLGASLNAGATSLYRHVATKEELMELAADEVFGEIAVPAGGDWRTAVTEAAFSFRATTLRHPWLASVLGQAGLAYLGPNLMSRTESLAALFVDAGFPDPGNAISALLSYVTGMSTTEAAWLGTVARSGDTEADFVARLMPAAERAAAGYTHLADGYAAQQGQGPEAAREAKFRYGLEVVLDGLALRLPDGA</sequence>
<evidence type="ECO:0000256" key="5">
    <source>
        <dbReference type="PROSITE-ProRule" id="PRU00335"/>
    </source>
</evidence>
<dbReference type="GO" id="GO:0046677">
    <property type="term" value="P:response to antibiotic"/>
    <property type="evidence" value="ECO:0007669"/>
    <property type="project" value="InterPro"/>
</dbReference>
<dbReference type="Gene3D" id="1.10.357.10">
    <property type="entry name" value="Tetracycline Repressor, domain 2"/>
    <property type="match status" value="1"/>
</dbReference>
<dbReference type="KEGG" id="sroi:IAG44_35835"/>
<keyword evidence="2" id="KW-0805">Transcription regulation</keyword>
<accession>A0A7H0IND5</accession>
<keyword evidence="3 5" id="KW-0238">DNA-binding</keyword>
<dbReference type="EMBL" id="CP060828">
    <property type="protein sequence ID" value="QNP74301.1"/>
    <property type="molecule type" value="Genomic_DNA"/>
</dbReference>
<reference evidence="7 8" key="1">
    <citation type="submission" date="2020-08" db="EMBL/GenBank/DDBJ databases">
        <title>A novel species.</title>
        <authorList>
            <person name="Gao J."/>
        </authorList>
    </citation>
    <scope>NUCLEOTIDE SEQUENCE [LARGE SCALE GENOMIC DNA]</scope>
    <source>
        <strain evidence="7 8">CRXT-G-22</strain>
    </source>
</reference>
<proteinExistence type="predicted"/>
<evidence type="ECO:0000256" key="2">
    <source>
        <dbReference type="ARBA" id="ARBA00023015"/>
    </source>
</evidence>
<evidence type="ECO:0000256" key="3">
    <source>
        <dbReference type="ARBA" id="ARBA00023125"/>
    </source>
</evidence>
<keyword evidence="1" id="KW-0678">Repressor</keyword>
<dbReference type="InterPro" id="IPR050109">
    <property type="entry name" value="HTH-type_TetR-like_transc_reg"/>
</dbReference>
<dbReference type="GO" id="GO:0000976">
    <property type="term" value="F:transcription cis-regulatory region binding"/>
    <property type="evidence" value="ECO:0007669"/>
    <property type="project" value="TreeGrafter"/>
</dbReference>
<dbReference type="PANTHER" id="PTHR30055:SF151">
    <property type="entry name" value="TRANSCRIPTIONAL REGULATORY PROTEIN"/>
    <property type="match status" value="1"/>
</dbReference>
<dbReference type="InterPro" id="IPR001647">
    <property type="entry name" value="HTH_TetR"/>
</dbReference>
<dbReference type="PANTHER" id="PTHR30055">
    <property type="entry name" value="HTH-TYPE TRANSCRIPTIONAL REGULATOR RUTR"/>
    <property type="match status" value="1"/>
</dbReference>
<evidence type="ECO:0000256" key="4">
    <source>
        <dbReference type="ARBA" id="ARBA00023163"/>
    </source>
</evidence>
<evidence type="ECO:0000259" key="6">
    <source>
        <dbReference type="PROSITE" id="PS50977"/>
    </source>
</evidence>
<dbReference type="GO" id="GO:0003700">
    <property type="term" value="F:DNA-binding transcription factor activity"/>
    <property type="evidence" value="ECO:0007669"/>
    <property type="project" value="TreeGrafter"/>
</dbReference>
<dbReference type="InterPro" id="IPR036271">
    <property type="entry name" value="Tet_transcr_reg_TetR-rel_C_sf"/>
</dbReference>
<name>A0A7H0IND5_9ACTN</name>
<organism evidence="7 8">
    <name type="scientific">Streptomyces roseirectus</name>
    <dbReference type="NCBI Taxonomy" id="2768066"/>
    <lineage>
        <taxon>Bacteria</taxon>
        <taxon>Bacillati</taxon>
        <taxon>Actinomycetota</taxon>
        <taxon>Actinomycetes</taxon>
        <taxon>Kitasatosporales</taxon>
        <taxon>Streptomycetaceae</taxon>
        <taxon>Streptomyces</taxon>
    </lineage>
</organism>
<dbReference type="RefSeq" id="WP_187751226.1">
    <property type="nucleotide sequence ID" value="NZ_CP060828.1"/>
</dbReference>
<dbReference type="InterPro" id="IPR004111">
    <property type="entry name" value="Repressor_TetR_C"/>
</dbReference>
<dbReference type="InterPro" id="IPR009057">
    <property type="entry name" value="Homeodomain-like_sf"/>
</dbReference>
<dbReference type="Pfam" id="PF02909">
    <property type="entry name" value="TetR_C_1"/>
    <property type="match status" value="1"/>
</dbReference>
<evidence type="ECO:0000313" key="8">
    <source>
        <dbReference type="Proteomes" id="UP000516052"/>
    </source>
</evidence>
<protein>
    <submittedName>
        <fullName evidence="7">TetR/AcrR family transcriptional regulator</fullName>
    </submittedName>
</protein>
<dbReference type="SUPFAM" id="SSF46689">
    <property type="entry name" value="Homeodomain-like"/>
    <property type="match status" value="1"/>
</dbReference>
<keyword evidence="4" id="KW-0804">Transcription</keyword>
<gene>
    <name evidence="7" type="ORF">IAG44_35835</name>
</gene>
<dbReference type="PROSITE" id="PS50977">
    <property type="entry name" value="HTH_TETR_2"/>
    <property type="match status" value="1"/>
</dbReference>
<dbReference type="GO" id="GO:0045892">
    <property type="term" value="P:negative regulation of DNA-templated transcription"/>
    <property type="evidence" value="ECO:0007669"/>
    <property type="project" value="InterPro"/>
</dbReference>
<evidence type="ECO:0000256" key="1">
    <source>
        <dbReference type="ARBA" id="ARBA00022491"/>
    </source>
</evidence>